<protein>
    <submittedName>
        <fullName evidence="1">Uncharacterized protein</fullName>
    </submittedName>
</protein>
<reference evidence="1" key="1">
    <citation type="submission" date="2015-06" db="UniProtKB">
        <authorList>
            <consortium name="EnsemblPlants"/>
        </authorList>
    </citation>
    <scope>IDENTIFICATION</scope>
</reference>
<evidence type="ECO:0000313" key="1">
    <source>
        <dbReference type="EnsemblPlants" id="EMT20740"/>
    </source>
</evidence>
<sequence length="86" mass="8330">MRSMGGFMMGGFMGGMGGAMGGMGGFIGAMGAMGGGMGGAMDGNEKQWCQTAIDVNGGIGEEAINGEEASHEDDASTTNGNGGNAI</sequence>
<name>M8B7K1_AEGTA</name>
<organism evidence="1">
    <name type="scientific">Aegilops tauschii</name>
    <name type="common">Tausch's goatgrass</name>
    <name type="synonym">Aegilops squarrosa</name>
    <dbReference type="NCBI Taxonomy" id="37682"/>
    <lineage>
        <taxon>Eukaryota</taxon>
        <taxon>Viridiplantae</taxon>
        <taxon>Streptophyta</taxon>
        <taxon>Embryophyta</taxon>
        <taxon>Tracheophyta</taxon>
        <taxon>Spermatophyta</taxon>
        <taxon>Magnoliopsida</taxon>
        <taxon>Liliopsida</taxon>
        <taxon>Poales</taxon>
        <taxon>Poaceae</taxon>
        <taxon>BOP clade</taxon>
        <taxon>Pooideae</taxon>
        <taxon>Triticodae</taxon>
        <taxon>Triticeae</taxon>
        <taxon>Triticinae</taxon>
        <taxon>Aegilops</taxon>
    </lineage>
</organism>
<dbReference type="EnsemblPlants" id="EMT20740">
    <property type="protein sequence ID" value="EMT20740"/>
    <property type="gene ID" value="F775_24358"/>
</dbReference>
<dbReference type="AlphaFoldDB" id="M8B7K1"/>
<accession>M8B7K1</accession>
<proteinExistence type="predicted"/>